<accession>A0A1D6KQU3</accession>
<protein>
    <submittedName>
        <fullName evidence="1">Uncharacterized protein</fullName>
    </submittedName>
</protein>
<reference evidence="1" key="1">
    <citation type="submission" date="2015-12" db="EMBL/GenBank/DDBJ databases">
        <title>Update maize B73 reference genome by single molecule sequencing technologies.</title>
        <authorList>
            <consortium name="Maize Genome Sequencing Project"/>
            <person name="Ware D."/>
        </authorList>
    </citation>
    <scope>NUCLEOTIDE SEQUENCE [LARGE SCALE GENOMIC DNA]</scope>
    <source>
        <tissue evidence="1">Seedling</tissue>
    </source>
</reference>
<dbReference type="AlphaFoldDB" id="A0A1D6KQU3"/>
<gene>
    <name evidence="1" type="ORF">ZEAMMB73_Zm00001d032454</name>
</gene>
<evidence type="ECO:0000313" key="1">
    <source>
        <dbReference type="EMBL" id="ONM05120.1"/>
    </source>
</evidence>
<dbReference type="EMBL" id="CM007647">
    <property type="protein sequence ID" value="ONM05120.1"/>
    <property type="molecule type" value="Genomic_DNA"/>
</dbReference>
<organism evidence="1">
    <name type="scientific">Zea mays</name>
    <name type="common">Maize</name>
    <dbReference type="NCBI Taxonomy" id="4577"/>
    <lineage>
        <taxon>Eukaryota</taxon>
        <taxon>Viridiplantae</taxon>
        <taxon>Streptophyta</taxon>
        <taxon>Embryophyta</taxon>
        <taxon>Tracheophyta</taxon>
        <taxon>Spermatophyta</taxon>
        <taxon>Magnoliopsida</taxon>
        <taxon>Liliopsida</taxon>
        <taxon>Poales</taxon>
        <taxon>Poaceae</taxon>
        <taxon>PACMAD clade</taxon>
        <taxon>Panicoideae</taxon>
        <taxon>Andropogonodae</taxon>
        <taxon>Andropogoneae</taxon>
        <taxon>Tripsacinae</taxon>
        <taxon>Zea</taxon>
    </lineage>
</organism>
<sequence>MVKRFSLMVIYHARSDWQSSSWLSGRESILLRCDTFVEFGFLKRGIKLIPQKLPCTQLSFKYLENLPFYYRFLFELSLELHWEDLCALGLENMIPVAVTYCLKYLDGSNKMDIIWKSSNALRVWFAH</sequence>
<proteinExistence type="predicted"/>
<name>A0A1D6KQU3_MAIZE</name>